<evidence type="ECO:0000259" key="8">
    <source>
        <dbReference type="PROSITE" id="PS52019"/>
    </source>
</evidence>
<dbReference type="InterPro" id="IPR055123">
    <property type="entry name" value="SpnB-like_Rossmann"/>
</dbReference>
<dbReference type="Pfam" id="PF00550">
    <property type="entry name" value="PP-binding"/>
    <property type="match status" value="3"/>
</dbReference>
<dbReference type="InterPro" id="IPR009081">
    <property type="entry name" value="PP-bd_ACP"/>
</dbReference>
<dbReference type="PROSITE" id="PS50075">
    <property type="entry name" value="CARRIER"/>
    <property type="match status" value="3"/>
</dbReference>
<evidence type="ECO:0000313" key="10">
    <source>
        <dbReference type="Proteomes" id="UP001500483"/>
    </source>
</evidence>
<dbReference type="InterPro" id="IPR049900">
    <property type="entry name" value="PKS_mFAS_DH"/>
</dbReference>
<name>A0ABP6RUP3_9PSEU</name>
<dbReference type="InterPro" id="IPR014030">
    <property type="entry name" value="Ketoacyl_synth_N"/>
</dbReference>
<feature type="region of interest" description="C-terminal hotdog fold" evidence="5">
    <location>
        <begin position="2266"/>
        <end position="2403"/>
    </location>
</feature>
<dbReference type="CDD" id="cd08956">
    <property type="entry name" value="KR_3_FAS_SDR_x"/>
    <property type="match status" value="1"/>
</dbReference>
<dbReference type="SMART" id="SM00822">
    <property type="entry name" value="PKS_KR"/>
    <property type="match status" value="1"/>
</dbReference>
<evidence type="ECO:0000256" key="5">
    <source>
        <dbReference type="PROSITE-ProRule" id="PRU01363"/>
    </source>
</evidence>
<dbReference type="Gene3D" id="3.40.50.720">
    <property type="entry name" value="NAD(P)-binding Rossmann-like Domain"/>
    <property type="match status" value="1"/>
</dbReference>
<evidence type="ECO:0000256" key="1">
    <source>
        <dbReference type="ARBA" id="ARBA00022450"/>
    </source>
</evidence>
<dbReference type="InterPro" id="IPR042104">
    <property type="entry name" value="PKS_dehydratase_sf"/>
</dbReference>
<dbReference type="InterPro" id="IPR014043">
    <property type="entry name" value="Acyl_transferase_dom"/>
</dbReference>
<dbReference type="Pfam" id="PF02801">
    <property type="entry name" value="Ketoacyl-synt_C"/>
    <property type="match status" value="2"/>
</dbReference>
<evidence type="ECO:0000259" key="6">
    <source>
        <dbReference type="PROSITE" id="PS50075"/>
    </source>
</evidence>
<dbReference type="RefSeq" id="WP_344929081.1">
    <property type="nucleotide sequence ID" value="NZ_BAAAYK010000038.1"/>
</dbReference>
<dbReference type="Pfam" id="PF21089">
    <property type="entry name" value="PKS_DH_N"/>
    <property type="match status" value="1"/>
</dbReference>
<dbReference type="InterPro" id="IPR036736">
    <property type="entry name" value="ACP-like_sf"/>
</dbReference>
<sequence length="2979" mass="310289">MDQTFATPLLFTGADLDSVRDRAARIGACLRDPELEPHDVAAALASAPAGPARAALVAATRAEAVRGLAALGAGRPFPGLSTGVVRPSPVAFLFTGIGVEWAGMAAPLIAAHPEFAAVVDRVDAVVAPALGRSLRAVLEGGSDEAELLRRIDWAQIALFTVQVGLCAVLRERGLEPAHVLGHSAGEPAAAHVAGVLDLEDAARLLVARARLMRTLRGGGAMVSLQAGAAEVAAELGELADEVSIAVVNGPRATVISGAADPVLEVAARFEELGRGVKWLDVDVAVHSNRVDPILAELADDISDLTFTAPRVPVVSAVAGAADDAVATPGYWVRSLREPVRFADGIGWLHGQGVRTFVEIGPDAVLSSMLADCVPAHDDVAAVPLLRKRRPVADSLAAAAAQLHVRGVDLAPLAEPPAPSGHALRCARFWLHGGPLPEGHADAEPGPAGAADLAELVRAHAAGVLGKATPEEVDATTSFFEQGFDSAAAVEFCALLNRDAGLDLPVAALFDHSTPAALVDHVAGLRDGVPAVTGARTADRTDADDEPIAIVGMGCRLPGGIASPEQFWEALLAERDVVSSFPTDRGWTEDLYDPDPDRGGRTYASAGGFLHDAALFDAEFFGISEYEAQAMDPQQRLLLEVCWEAVERAGIVPESLRGSRTGVYLGATAQPYGPALDEPAGALDGFVLTGTTPSVLSGRVAYQFGFHGPALTVDTACSASLVALHLAVQSLRRGECSMAMAGGAAVLATPGMLVTFARQRGLAPDGRCKAFAADADGTGWGEGAGVLLLERLSDARRNGHPVLALVRGSAVNSDGTSNGLTAPNGLAQQEVIRSALAGAGLEPSEVDAVEAHGTGTRLGDPVEARALLATYGADRAPERPLRLGSVKSNVGHTQTAAGVTGLIKMVLALQHEVLPRTLHVDAPSPHVDWDADRIALLTERTPWPRGTTPRRAGLSAFGISGTNAHVIIEEAPPVEAGPEPDDDGVVALPLSAKTAPALAEQARRFAAHLAAADRPALRQWSRAMARRSSFPWRAVAVGGSAAELVTGLTALAEQRPAPGAWSGRALDGRTAVLFSGQGSQRVGMGRLLHAEHPVFAAAFDEVCALFDAETGGDLRAVIADDERALTRTGWAQPALFAIEVALFRLLESWGLRPDVVLGHSLGELVAAHVAGILDLPDAVRVVAARARLMEAVDVDGTMTALEATEDEVRAVLAEHPDGIAVAAVNAPRSTVVSGRRELVESVAGRFSAQGRQIWPLRVSHPFHTPLMAGMLDEFGAVLRTATFRRPNLPVVSNVTGELADERMSAPDYWLEHVLGAVRFADGVRTAREFGARTFVEVGPGAALTVQARACLAELDPAAVVAATLRQGRDETTALLHGVAQLHVAGQPVDWDAVAGPGCGTALPQLPTYAFQRKHFWLTSSGRSTGAAELPPAPRVPAIDGLTGEQRRARLLELVLEQTAACLGTSERDQVEPGLTFAETGLGSVGLLELRNRLVAATGLELPAAAAYDHPTPRALAEQLGRLDPAVRQRAEPVARTEVVEPRPADDGPEPIAIVGMGCRFPGGVTTPGELWDLVAEGRDVVSEFPTDRGWPTGLHSPDPDRPGKTYCTRGGFLRDPAMFDSDFFGIAPREALVTDAQQRLLLETSWEAFERAGIDPISLRGSDTGVFVGITYQDYTPRWVDRPRAVRDHEGYLQSGTASSIATGRLSYFFGFEGPSIGIDTACSSSLVSLHLGVEALRGGQCGYALAGGATVMPTPQPFVEFSRLRALSPDGRCKSFSADADGTGWGEGAGVLLLERLSDAQRNGHKVHAVVLGTAVGADGASNGLTAPNGLAQQRTIRTALRTAGISGRDVDVVEAHGTGTKLGDPIEAQALVETYGRDRAPDRPLFVGSIKSNIGHPQTAAGVAGVIKLVESFRHGVLPKTLHADEPTPLIDWPSSGLSLLAEQRSWPATDGPRRAAISGFGIGGTLGHAILQEPPAPQRPRPAPAGRPVAWVLSGQTAAALQDQARHLLEHPELDAHRVADVAHTLARRTAFRWRGVVVGSSVEQLREGLELLARGRTGNGVWSGQGRDAPATTASGPLEQLARQHVDGAPVDWTAVFPTGEFLDELPTYAFQRQRYWLELDAGEPSTGHPFLDEPIDLADGSGAVVNGRVSVAAEAWLADHVLRGDTIFPGTGHVELALRAGRELGCPRLVELTHHSPLLLPGDGHRRIQVSVGAPGAGERRPLKIHSAAAGGSEWTLHASGELGPDAEPVEVPSVQWPPPGAEAVDVAAMYEGFTEREYEYGPAFRGVRAAWRTGDEVAAEVALPADVARDAGELVLHPALLDACLHAMGVLDDGDDVRVPFAWSGVTAVDGPPAGEVRVRLTKVRPDTATLVVEDLSGRLLLAVDALTFRSLQADPGVNLRDVLFAQEWVAVEPASWPASGRPAVVEVGGDPAVAFAALGADGVLPELVAVALPEFGAARIGDDGLAAATRAAIGSALELVRAWLATPGAAASRLVVVTRGAADVGGGTVGDAAHAAAAGLVRSAQSEHPDRFVLVDVEEHDGLADVLAELPDGEPQLAVRDGRFHAARLARTAGGGGDVRLDGGTVLLTGGTGGLAAEIAAHLVAACGATHLVLASRRGPRAAGAEELRARLLELGAQRVDLASCDVTRREQVADLLGSIDPAQPLIGVVHLAGVLADATVGGMTAEQIDRVVAPKVDALVHLHELTAGADLRMFATFSSAAAAVGSAGQGNYAAANAFLEAVTAQRRAGGLAGTALAWGMWATEDGMRGQVGDADIARLHRSGFRPITTAEAVTAFSAGISADLPVLLPVPVERAQLRRLAGSGGLPALMRGIAPAGAADGSAASFAERVRGLPGQARLAAVVDVVRRHVARILGHDSGSQVDVGTAFFDMGFDSLSAVELRNELATATGTSLPPTLLFDHPDITSVAEHVLDLLAPEPAPAPAPAEPEPVSAIAEMTADQLVAMALKQGDR</sequence>
<keyword evidence="3" id="KW-0808">Transferase</keyword>
<dbReference type="SUPFAM" id="SSF52151">
    <property type="entry name" value="FabD/lysophospholipase-like"/>
    <property type="match status" value="2"/>
</dbReference>
<feature type="active site" description="Proton acceptor; for dehydratase activity" evidence="5">
    <location>
        <position position="2164"/>
    </location>
</feature>
<dbReference type="SUPFAM" id="SSF51735">
    <property type="entry name" value="NAD(P)-binding Rossmann-fold domains"/>
    <property type="match status" value="2"/>
</dbReference>
<feature type="region of interest" description="N-terminal hotdog fold" evidence="5">
    <location>
        <begin position="2132"/>
        <end position="2254"/>
    </location>
</feature>
<evidence type="ECO:0000256" key="2">
    <source>
        <dbReference type="ARBA" id="ARBA00022553"/>
    </source>
</evidence>
<dbReference type="Gene3D" id="1.10.1200.10">
    <property type="entry name" value="ACP-like"/>
    <property type="match status" value="3"/>
</dbReference>
<dbReference type="InterPro" id="IPR016035">
    <property type="entry name" value="Acyl_Trfase/lysoPLipase"/>
</dbReference>
<dbReference type="SUPFAM" id="SSF55048">
    <property type="entry name" value="Probable ACP-binding domain of malonyl-CoA ACP transacylase"/>
    <property type="match status" value="2"/>
</dbReference>
<feature type="domain" description="PKS/mFAS DH" evidence="8">
    <location>
        <begin position="2132"/>
        <end position="2403"/>
    </location>
</feature>
<dbReference type="Proteomes" id="UP001500483">
    <property type="component" value="Unassembled WGS sequence"/>
</dbReference>
<organism evidence="9 10">
    <name type="scientific">Saccharopolyspora gregorii</name>
    <dbReference type="NCBI Taxonomy" id="33914"/>
    <lineage>
        <taxon>Bacteria</taxon>
        <taxon>Bacillati</taxon>
        <taxon>Actinomycetota</taxon>
        <taxon>Actinomycetes</taxon>
        <taxon>Pseudonocardiales</taxon>
        <taxon>Pseudonocardiaceae</taxon>
        <taxon>Saccharopolyspora</taxon>
    </lineage>
</organism>
<feature type="domain" description="Carrier" evidence="6">
    <location>
        <begin position="2867"/>
        <end position="2942"/>
    </location>
</feature>
<feature type="domain" description="Carrier" evidence="6">
    <location>
        <begin position="1447"/>
        <end position="1522"/>
    </location>
</feature>
<keyword evidence="2" id="KW-0597">Phosphoprotein</keyword>
<dbReference type="Pfam" id="PF00109">
    <property type="entry name" value="ketoacyl-synt"/>
    <property type="match status" value="2"/>
</dbReference>
<keyword evidence="1" id="KW-0596">Phosphopantetheine</keyword>
<dbReference type="InterPro" id="IPR014031">
    <property type="entry name" value="Ketoacyl_synth_C"/>
</dbReference>
<dbReference type="SMART" id="SM01294">
    <property type="entry name" value="PKS_PP_betabranch"/>
    <property type="match status" value="2"/>
</dbReference>
<dbReference type="Pfam" id="PF16197">
    <property type="entry name" value="KAsynt_C_assoc"/>
    <property type="match status" value="2"/>
</dbReference>
<dbReference type="SMART" id="SM00823">
    <property type="entry name" value="PKS_PP"/>
    <property type="match status" value="3"/>
</dbReference>
<dbReference type="InterPro" id="IPR020807">
    <property type="entry name" value="PKS_DH"/>
</dbReference>
<dbReference type="CDD" id="cd00833">
    <property type="entry name" value="PKS"/>
    <property type="match status" value="2"/>
</dbReference>
<dbReference type="SMART" id="SM00826">
    <property type="entry name" value="PKS_DH"/>
    <property type="match status" value="1"/>
</dbReference>
<dbReference type="Gene3D" id="3.30.70.3290">
    <property type="match status" value="3"/>
</dbReference>
<dbReference type="PROSITE" id="PS00012">
    <property type="entry name" value="PHOSPHOPANTETHEINE"/>
    <property type="match status" value="1"/>
</dbReference>
<dbReference type="PANTHER" id="PTHR43775">
    <property type="entry name" value="FATTY ACID SYNTHASE"/>
    <property type="match status" value="1"/>
</dbReference>
<proteinExistence type="predicted"/>
<dbReference type="SMART" id="SM00827">
    <property type="entry name" value="PKS_AT"/>
    <property type="match status" value="2"/>
</dbReference>
<dbReference type="InterPro" id="IPR006162">
    <property type="entry name" value="Ppantetheine_attach_site"/>
</dbReference>
<dbReference type="Gene3D" id="3.40.47.10">
    <property type="match status" value="2"/>
</dbReference>
<dbReference type="InterPro" id="IPR057326">
    <property type="entry name" value="KR_dom"/>
</dbReference>
<dbReference type="InterPro" id="IPR013968">
    <property type="entry name" value="PKS_KR"/>
</dbReference>
<dbReference type="Pfam" id="PF22953">
    <property type="entry name" value="SpnB_Rossmann"/>
    <property type="match status" value="1"/>
</dbReference>
<dbReference type="SUPFAM" id="SSF47336">
    <property type="entry name" value="ACP-like"/>
    <property type="match status" value="3"/>
</dbReference>
<dbReference type="InterPro" id="IPR032821">
    <property type="entry name" value="PKS_assoc"/>
</dbReference>
<evidence type="ECO:0000259" key="7">
    <source>
        <dbReference type="PROSITE" id="PS52004"/>
    </source>
</evidence>
<dbReference type="EMBL" id="BAAAYK010000038">
    <property type="protein sequence ID" value="GAA3361087.1"/>
    <property type="molecule type" value="Genomic_DNA"/>
</dbReference>
<dbReference type="PROSITE" id="PS52004">
    <property type="entry name" value="KS3_2"/>
    <property type="match status" value="2"/>
</dbReference>
<dbReference type="SUPFAM" id="SSF53901">
    <property type="entry name" value="Thiolase-like"/>
    <property type="match status" value="2"/>
</dbReference>
<dbReference type="InterPro" id="IPR020841">
    <property type="entry name" value="PKS_Beta-ketoAc_synthase_dom"/>
</dbReference>
<dbReference type="InterPro" id="IPR016039">
    <property type="entry name" value="Thiolase-like"/>
</dbReference>
<dbReference type="InterPro" id="IPR016036">
    <property type="entry name" value="Malonyl_transacylase_ACP-bd"/>
</dbReference>
<keyword evidence="10" id="KW-1185">Reference proteome</keyword>
<dbReference type="Pfam" id="PF14765">
    <property type="entry name" value="PS-DH"/>
    <property type="match status" value="1"/>
</dbReference>
<protein>
    <submittedName>
        <fullName evidence="9">Uncharacterized protein</fullName>
    </submittedName>
</protein>
<dbReference type="InterPro" id="IPR049552">
    <property type="entry name" value="PKS_DH_N"/>
</dbReference>
<dbReference type="InterPro" id="IPR050091">
    <property type="entry name" value="PKS_NRPS_Biosynth_Enz"/>
</dbReference>
<feature type="domain" description="Carrier" evidence="6">
    <location>
        <begin position="450"/>
        <end position="525"/>
    </location>
</feature>
<dbReference type="InterPro" id="IPR049551">
    <property type="entry name" value="PKS_DH_C"/>
</dbReference>
<dbReference type="Pfam" id="PF08659">
    <property type="entry name" value="KR"/>
    <property type="match status" value="1"/>
</dbReference>
<evidence type="ECO:0000256" key="3">
    <source>
        <dbReference type="ARBA" id="ARBA00022679"/>
    </source>
</evidence>
<dbReference type="PANTHER" id="PTHR43775:SF51">
    <property type="entry name" value="INACTIVE PHENOLPHTHIOCEROL SYNTHESIS POLYKETIDE SYNTHASE TYPE I PKS1-RELATED"/>
    <property type="match status" value="1"/>
</dbReference>
<dbReference type="SMART" id="SM00825">
    <property type="entry name" value="PKS_KS"/>
    <property type="match status" value="2"/>
</dbReference>
<gene>
    <name evidence="9" type="ORF">GCM10020366_43690</name>
</gene>
<dbReference type="PROSITE" id="PS00606">
    <property type="entry name" value="KS3_1"/>
    <property type="match status" value="2"/>
</dbReference>
<keyword evidence="4" id="KW-0012">Acyltransferase</keyword>
<accession>A0ABP6RUP3</accession>
<feature type="active site" description="Proton donor; for dehydratase activity" evidence="5">
    <location>
        <position position="2327"/>
    </location>
</feature>
<feature type="domain" description="Ketosynthase family 3 (KS3)" evidence="7">
    <location>
        <begin position="544"/>
        <end position="969"/>
    </location>
</feature>
<evidence type="ECO:0000313" key="9">
    <source>
        <dbReference type="EMBL" id="GAA3361087.1"/>
    </source>
</evidence>
<feature type="domain" description="Ketosynthase family 3 (KS3)" evidence="7">
    <location>
        <begin position="1547"/>
        <end position="1975"/>
    </location>
</feature>
<dbReference type="InterPro" id="IPR001227">
    <property type="entry name" value="Ac_transferase_dom_sf"/>
</dbReference>
<dbReference type="InterPro" id="IPR036291">
    <property type="entry name" value="NAD(P)-bd_dom_sf"/>
</dbReference>
<dbReference type="PROSITE" id="PS52019">
    <property type="entry name" value="PKS_MFAS_DH"/>
    <property type="match status" value="1"/>
</dbReference>
<dbReference type="Gene3D" id="3.40.366.10">
    <property type="entry name" value="Malonyl-Coenzyme A Acyl Carrier Protein, domain 2"/>
    <property type="match status" value="2"/>
</dbReference>
<evidence type="ECO:0000256" key="4">
    <source>
        <dbReference type="ARBA" id="ARBA00023315"/>
    </source>
</evidence>
<comment type="caution">
    <text evidence="9">The sequence shown here is derived from an EMBL/GenBank/DDBJ whole genome shotgun (WGS) entry which is preliminary data.</text>
</comment>
<reference evidence="10" key="1">
    <citation type="journal article" date="2019" name="Int. J. Syst. Evol. Microbiol.">
        <title>The Global Catalogue of Microorganisms (GCM) 10K type strain sequencing project: providing services to taxonomists for standard genome sequencing and annotation.</title>
        <authorList>
            <consortium name="The Broad Institute Genomics Platform"/>
            <consortium name="The Broad Institute Genome Sequencing Center for Infectious Disease"/>
            <person name="Wu L."/>
            <person name="Ma J."/>
        </authorList>
    </citation>
    <scope>NUCLEOTIDE SEQUENCE [LARGE SCALE GENOMIC DNA]</scope>
    <source>
        <strain evidence="10">JCM 9687</strain>
    </source>
</reference>
<dbReference type="Pfam" id="PF00698">
    <property type="entry name" value="Acyl_transf_1"/>
    <property type="match status" value="2"/>
</dbReference>
<dbReference type="InterPro" id="IPR020806">
    <property type="entry name" value="PKS_PP-bd"/>
</dbReference>
<dbReference type="InterPro" id="IPR018201">
    <property type="entry name" value="Ketoacyl_synth_AS"/>
</dbReference>
<dbReference type="Gene3D" id="3.10.129.110">
    <property type="entry name" value="Polyketide synthase dehydratase"/>
    <property type="match status" value="1"/>
</dbReference>